<accession>A0A8H6HZE2</accession>
<dbReference type="AlphaFoldDB" id="A0A8H6HZE2"/>
<sequence length="129" mass="14676">MYNINSFSQVTQNDGVLDSISSTLAYLPILACGQFSLATITAGFRAQRLRILRHLRIRETPSAKPEVTIPHSRIKVQDWTLNLGIIHSLHAHFHRDTRMRLSEDDSDPVLVDVRRSGERKAHDDYELGV</sequence>
<comment type="caution">
    <text evidence="2">The sequence shown here is derived from an EMBL/GenBank/DDBJ whole genome shotgun (WGS) entry which is preliminary data.</text>
</comment>
<protein>
    <submittedName>
        <fullName evidence="2">Uncharacterized protein</fullName>
    </submittedName>
</protein>
<organism evidence="2 3">
    <name type="scientific">Ephemerocybe angulata</name>
    <dbReference type="NCBI Taxonomy" id="980116"/>
    <lineage>
        <taxon>Eukaryota</taxon>
        <taxon>Fungi</taxon>
        <taxon>Dikarya</taxon>
        <taxon>Basidiomycota</taxon>
        <taxon>Agaricomycotina</taxon>
        <taxon>Agaricomycetes</taxon>
        <taxon>Agaricomycetidae</taxon>
        <taxon>Agaricales</taxon>
        <taxon>Agaricineae</taxon>
        <taxon>Psathyrellaceae</taxon>
        <taxon>Ephemerocybe</taxon>
    </lineage>
</organism>
<dbReference type="EMBL" id="JACGCI010000027">
    <property type="protein sequence ID" value="KAF6756075.1"/>
    <property type="molecule type" value="Genomic_DNA"/>
</dbReference>
<evidence type="ECO:0000313" key="3">
    <source>
        <dbReference type="Proteomes" id="UP000521943"/>
    </source>
</evidence>
<evidence type="ECO:0000256" key="1">
    <source>
        <dbReference type="SAM" id="Phobius"/>
    </source>
</evidence>
<dbReference type="Proteomes" id="UP000521943">
    <property type="component" value="Unassembled WGS sequence"/>
</dbReference>
<proteinExistence type="predicted"/>
<feature type="transmembrane region" description="Helical" evidence="1">
    <location>
        <begin position="25"/>
        <end position="46"/>
    </location>
</feature>
<gene>
    <name evidence="2" type="ORF">DFP72DRAFT_846849</name>
</gene>
<keyword evidence="1" id="KW-0812">Transmembrane</keyword>
<evidence type="ECO:0000313" key="2">
    <source>
        <dbReference type="EMBL" id="KAF6756075.1"/>
    </source>
</evidence>
<keyword evidence="1" id="KW-1133">Transmembrane helix</keyword>
<keyword evidence="1" id="KW-0472">Membrane</keyword>
<keyword evidence="3" id="KW-1185">Reference proteome</keyword>
<reference evidence="2 3" key="1">
    <citation type="submission" date="2020-07" db="EMBL/GenBank/DDBJ databases">
        <title>Comparative genomics of pyrophilous fungi reveals a link between fire events and developmental genes.</title>
        <authorList>
            <consortium name="DOE Joint Genome Institute"/>
            <person name="Steindorff A.S."/>
            <person name="Carver A."/>
            <person name="Calhoun S."/>
            <person name="Stillman K."/>
            <person name="Liu H."/>
            <person name="Lipzen A."/>
            <person name="Pangilinan J."/>
            <person name="Labutti K."/>
            <person name="Bruns T.D."/>
            <person name="Grigoriev I.V."/>
        </authorList>
    </citation>
    <scope>NUCLEOTIDE SEQUENCE [LARGE SCALE GENOMIC DNA]</scope>
    <source>
        <strain evidence="2 3">CBS 144469</strain>
    </source>
</reference>
<name>A0A8H6HZE2_9AGAR</name>